<dbReference type="SUPFAM" id="SSF53448">
    <property type="entry name" value="Nucleotide-diphospho-sugar transferases"/>
    <property type="match status" value="1"/>
</dbReference>
<dbReference type="Proteomes" id="UP000310065">
    <property type="component" value="Chromosome L1"/>
</dbReference>
<sequence>MNCKPICLFTYNRLEETKLTVKHLQKNDLAIESKLYIFSDGAKNESSVNSVEAVRQYLKTVDGFAQVKVIEAPTNKGLAKSIITGVSQVINEYGSVIVLEDDLITATNFLSYMNQALDFYQAQEKVWSVSGFSFPIKYDPDYRFDNSFGVRASSWGWATWKNRWELVDWDVSDYADFINNNVAKRAFNRGGSDMCKMLDNQITGKINSWAIRFCYAQFKQGQFDVYPVKSKVQNIGFSKNASNTQGMDTRFTTELDDTRKNTFTFSEHVLVNNKVLKQFVKPYSLFMRAKYKLLKVFS</sequence>
<evidence type="ECO:0000313" key="3">
    <source>
        <dbReference type="Proteomes" id="UP000310065"/>
    </source>
</evidence>
<name>A0A4P9IZR0_9GAMM</name>
<dbReference type="Pfam" id="PF00535">
    <property type="entry name" value="Glycos_transf_2"/>
    <property type="match status" value="1"/>
</dbReference>
<evidence type="ECO:0000313" key="2">
    <source>
        <dbReference type="EMBL" id="QCU73927.1"/>
    </source>
</evidence>
<feature type="domain" description="Glycosyltransferase 2-like" evidence="1">
    <location>
        <begin position="6"/>
        <end position="119"/>
    </location>
</feature>
<dbReference type="GeneID" id="88775079"/>
<reference evidence="2 3" key="1">
    <citation type="submission" date="2019-05" db="EMBL/GenBank/DDBJ databases">
        <title>Complete genome sequence of Pseudoalteromonas sp. 16-SW-7(T) isolated from the Okhotsk Sea, Russia.</title>
        <authorList>
            <person name="Nguyen T.H."/>
            <person name="Nedashkovskaya O.I."/>
            <person name="Kim S.-G."/>
        </authorList>
    </citation>
    <scope>NUCLEOTIDE SEQUENCE [LARGE SCALE GENOMIC DNA]</scope>
    <source>
        <strain evidence="2 3">16-SW-7</strain>
    </source>
</reference>
<dbReference type="Gene3D" id="3.90.550.10">
    <property type="entry name" value="Spore Coat Polysaccharide Biosynthesis Protein SpsA, Chain A"/>
    <property type="match status" value="1"/>
</dbReference>
<dbReference type="EMBL" id="CP040558">
    <property type="protein sequence ID" value="QCU73927.1"/>
    <property type="molecule type" value="Genomic_DNA"/>
</dbReference>
<gene>
    <name evidence="2" type="ORF">FFU37_05405</name>
</gene>
<protein>
    <submittedName>
        <fullName evidence="2">Glycosyltransferase family 2 protein</fullName>
    </submittedName>
</protein>
<dbReference type="InterPro" id="IPR001173">
    <property type="entry name" value="Glyco_trans_2-like"/>
</dbReference>
<dbReference type="KEGG" id="pdv:FFU37_05405"/>
<keyword evidence="2" id="KW-0808">Transferase</keyword>
<dbReference type="RefSeq" id="WP_138488914.1">
    <property type="nucleotide sequence ID" value="NZ_CP040558.1"/>
</dbReference>
<dbReference type="AlphaFoldDB" id="A0A4P9IZR0"/>
<proteinExistence type="predicted"/>
<accession>A0A4P9IZR0</accession>
<organism evidence="2 3">
    <name type="scientific">Pseudoalteromonas distincta</name>
    <dbReference type="NCBI Taxonomy" id="77608"/>
    <lineage>
        <taxon>Bacteria</taxon>
        <taxon>Pseudomonadati</taxon>
        <taxon>Pseudomonadota</taxon>
        <taxon>Gammaproteobacteria</taxon>
        <taxon>Alteromonadales</taxon>
        <taxon>Pseudoalteromonadaceae</taxon>
        <taxon>Pseudoalteromonas</taxon>
    </lineage>
</organism>
<dbReference type="GO" id="GO:0016740">
    <property type="term" value="F:transferase activity"/>
    <property type="evidence" value="ECO:0007669"/>
    <property type="project" value="UniProtKB-KW"/>
</dbReference>
<dbReference type="InterPro" id="IPR029044">
    <property type="entry name" value="Nucleotide-diphossugar_trans"/>
</dbReference>
<evidence type="ECO:0000259" key="1">
    <source>
        <dbReference type="Pfam" id="PF00535"/>
    </source>
</evidence>